<gene>
    <name evidence="1" type="ORF">TK50_29940</name>
</gene>
<dbReference type="RefSeq" id="WP_043968900.1">
    <property type="nucleotide sequence ID" value="NZ_JXSX01000003.1"/>
</dbReference>
<dbReference type="EMBL" id="JXSX01000003">
    <property type="protein sequence ID" value="KIR61749.1"/>
    <property type="molecule type" value="Genomic_DNA"/>
</dbReference>
<evidence type="ECO:0000313" key="1">
    <source>
        <dbReference type="EMBL" id="KIR61749.1"/>
    </source>
</evidence>
<organism evidence="1 2">
    <name type="scientific">Micromonospora haikouensis</name>
    <dbReference type="NCBI Taxonomy" id="686309"/>
    <lineage>
        <taxon>Bacteria</taxon>
        <taxon>Bacillati</taxon>
        <taxon>Actinomycetota</taxon>
        <taxon>Actinomycetes</taxon>
        <taxon>Micromonosporales</taxon>
        <taxon>Micromonosporaceae</taxon>
        <taxon>Micromonospora</taxon>
    </lineage>
</organism>
<dbReference type="AlphaFoldDB" id="A0A0D0WSV9"/>
<dbReference type="InterPro" id="IPR023296">
    <property type="entry name" value="Glyco_hydro_beta-prop_sf"/>
</dbReference>
<dbReference type="Gene3D" id="2.120.10.10">
    <property type="match status" value="1"/>
</dbReference>
<keyword evidence="2" id="KW-1185">Reference proteome</keyword>
<sequence>MPSSTDSPVATARLGTVRRIGDAAGHNAFTDLVRHRGRWLCAYREGAGHLSADGAIRVLASADGRDWSPVARLERAATDLRDPRFVTRPDGRLQLLAAAVTATGDDAGTGDAGTGDVAGQAAGRATGREAGPATFRTLTWLSADGQRWGEPMPVGERDIWVWQAVWHGGAMYGIGYATREPRFVRLYRSGDGLDLQPVVDTLFLGGYPNESGLVFGPDGTATCLLRRDREAATAQLGRARPPYRHWTWTDLGVRVGGPALLGLPDGRLVAGLRLLDGGPRTAVCAVDPHRGVLTELVALPSGGDCGYPGLDWHDGVLRVSYYSSHEERTCVYLAEVTLDG</sequence>
<evidence type="ECO:0000313" key="2">
    <source>
        <dbReference type="Proteomes" id="UP000032254"/>
    </source>
</evidence>
<dbReference type="GeneID" id="301308233"/>
<comment type="caution">
    <text evidence="1">The sequence shown here is derived from an EMBL/GenBank/DDBJ whole genome shotgun (WGS) entry which is preliminary data.</text>
</comment>
<protein>
    <submittedName>
        <fullName evidence="1">Signal peptide protein</fullName>
    </submittedName>
</protein>
<reference evidence="1 2" key="1">
    <citation type="submission" date="2015-01" db="EMBL/GenBank/DDBJ databases">
        <title>Sequencing and annotation of Micromonospora carbonacea strain JXNU-1 genome.</title>
        <authorList>
            <person name="Long Z."/>
            <person name="Huang Y."/>
            <person name="Jiang Y."/>
        </authorList>
    </citation>
    <scope>NUCLEOTIDE SEQUENCE [LARGE SCALE GENOMIC DNA]</scope>
    <source>
        <strain evidence="1 2">JXNU-1</strain>
    </source>
</reference>
<dbReference type="PATRIC" id="fig|47853.6.peg.6276"/>
<proteinExistence type="predicted"/>
<accession>A0A0D0WSV9</accession>
<name>A0A0D0WSV9_9ACTN</name>
<dbReference type="Proteomes" id="UP000032254">
    <property type="component" value="Unassembled WGS sequence"/>
</dbReference>
<dbReference type="SUPFAM" id="SSF75005">
    <property type="entry name" value="Arabinanase/levansucrase/invertase"/>
    <property type="match status" value="1"/>
</dbReference>